<dbReference type="InterPro" id="IPR001207">
    <property type="entry name" value="Transposase_mutator"/>
</dbReference>
<proteinExistence type="inferred from homology"/>
<evidence type="ECO:0000256" key="2">
    <source>
        <dbReference type="ARBA" id="ARBA00010961"/>
    </source>
</evidence>
<protein>
    <recommendedName>
        <fullName evidence="6">Mutator family transposase</fullName>
    </recommendedName>
</protein>
<evidence type="ECO:0000256" key="5">
    <source>
        <dbReference type="ARBA" id="ARBA00023172"/>
    </source>
</evidence>
<name>A0A1T4M785_9BACT</name>
<keyword evidence="5 6" id="KW-0233">DNA recombination</keyword>
<comment type="function">
    <text evidence="1 6">Required for the transposition of the insertion element.</text>
</comment>
<dbReference type="EMBL" id="FUXF01000031">
    <property type="protein sequence ID" value="SJZ62765.1"/>
    <property type="molecule type" value="Genomic_DNA"/>
</dbReference>
<dbReference type="OrthoDB" id="9779930at2"/>
<evidence type="ECO:0000313" key="7">
    <source>
        <dbReference type="EMBL" id="SJZ62765.1"/>
    </source>
</evidence>
<reference evidence="8" key="1">
    <citation type="submission" date="2017-02" db="EMBL/GenBank/DDBJ databases">
        <authorList>
            <person name="Varghese N."/>
            <person name="Submissions S."/>
        </authorList>
    </citation>
    <scope>NUCLEOTIDE SEQUENCE [LARGE SCALE GENOMIC DNA]</scope>
    <source>
        <strain evidence="8">ATCC 27862</strain>
    </source>
</reference>
<keyword evidence="8" id="KW-1185">Reference proteome</keyword>
<organism evidence="7 8">
    <name type="scientific">Mycoplasmopsis verecunda</name>
    <dbReference type="NCBI Taxonomy" id="171291"/>
    <lineage>
        <taxon>Bacteria</taxon>
        <taxon>Bacillati</taxon>
        <taxon>Mycoplasmatota</taxon>
        <taxon>Mycoplasmoidales</taxon>
        <taxon>Metamycoplasmataceae</taxon>
        <taxon>Mycoplasmopsis</taxon>
    </lineage>
</organism>
<gene>
    <name evidence="7" type="ORF">SAMN02745154_00643</name>
</gene>
<dbReference type="GO" id="GO:0004803">
    <property type="term" value="F:transposase activity"/>
    <property type="evidence" value="ECO:0007669"/>
    <property type="project" value="UniProtKB-UniRule"/>
</dbReference>
<evidence type="ECO:0000256" key="1">
    <source>
        <dbReference type="ARBA" id="ARBA00002190"/>
    </source>
</evidence>
<evidence type="ECO:0000256" key="6">
    <source>
        <dbReference type="RuleBase" id="RU365089"/>
    </source>
</evidence>
<comment type="similarity">
    <text evidence="2 6">Belongs to the transposase mutator family.</text>
</comment>
<dbReference type="Proteomes" id="UP000190389">
    <property type="component" value="Unassembled WGS sequence"/>
</dbReference>
<keyword evidence="3 6" id="KW-0815">Transposition</keyword>
<keyword evidence="4 6" id="KW-0238">DNA-binding</keyword>
<dbReference type="PANTHER" id="PTHR33217:SF7">
    <property type="entry name" value="TRANSPOSASE FOR INSERTION SEQUENCE ELEMENT IS1081"/>
    <property type="match status" value="1"/>
</dbReference>
<evidence type="ECO:0000256" key="3">
    <source>
        <dbReference type="ARBA" id="ARBA00022578"/>
    </source>
</evidence>
<dbReference type="PANTHER" id="PTHR33217">
    <property type="entry name" value="TRANSPOSASE FOR INSERTION SEQUENCE ELEMENT IS1081"/>
    <property type="match status" value="1"/>
</dbReference>
<accession>A0A1T4M785</accession>
<dbReference type="GO" id="GO:0006313">
    <property type="term" value="P:DNA transposition"/>
    <property type="evidence" value="ECO:0007669"/>
    <property type="project" value="UniProtKB-UniRule"/>
</dbReference>
<dbReference type="Pfam" id="PF00872">
    <property type="entry name" value="Transposase_mut"/>
    <property type="match status" value="1"/>
</dbReference>
<evidence type="ECO:0000313" key="8">
    <source>
        <dbReference type="Proteomes" id="UP000190389"/>
    </source>
</evidence>
<dbReference type="GO" id="GO:0003677">
    <property type="term" value="F:DNA binding"/>
    <property type="evidence" value="ECO:0007669"/>
    <property type="project" value="UniProtKB-UniRule"/>
</dbReference>
<sequence>MIFKRNKLLRNEFYKWGNDMRELSYLINTNIEQISNMMQKSIIEEIDAYIEHTKQYTSTPIYKNGYTTRSIYTLNGEITLEVPRLRNDKRFCSQILSKYQKCHKDFEHLIAVLLSHFNSYDFIINIIYQLTGIKIGHSIIARISKRLKEKYLETYEFQIESDIYALFVDASYHKVKRWYNLKTGEYKLELC</sequence>
<evidence type="ECO:0000256" key="4">
    <source>
        <dbReference type="ARBA" id="ARBA00023125"/>
    </source>
</evidence>
<keyword evidence="6" id="KW-0814">Transposable element</keyword>
<dbReference type="AlphaFoldDB" id="A0A1T4M785"/>